<name>A0A5N7D132_9EURO</name>
<dbReference type="AlphaFoldDB" id="A0A5N7D132"/>
<dbReference type="GO" id="GO:0033553">
    <property type="term" value="C:rDNA heterochromatin"/>
    <property type="evidence" value="ECO:0007669"/>
    <property type="project" value="TreeGrafter"/>
</dbReference>
<evidence type="ECO:0000259" key="1">
    <source>
        <dbReference type="Pfam" id="PF16761"/>
    </source>
</evidence>
<protein>
    <recommendedName>
        <fullName evidence="1">Cryptic loci regulator 2 N-terminal domain-containing protein</fullName>
    </recommendedName>
</protein>
<accession>A0A5N7D132</accession>
<dbReference type="RefSeq" id="XP_031937445.1">
    <property type="nucleotide sequence ID" value="XM_032083040.1"/>
</dbReference>
<dbReference type="GeneID" id="43667731"/>
<dbReference type="Pfam" id="PF16761">
    <property type="entry name" value="Clr2_transil"/>
    <property type="match status" value="1"/>
</dbReference>
<dbReference type="PANTHER" id="PTHR38046:SF1">
    <property type="entry name" value="CRYPTIC LOCI REGULATOR 2"/>
    <property type="match status" value="1"/>
</dbReference>
<gene>
    <name evidence="2" type="ORF">BDV37DRAFT_258374</name>
</gene>
<reference evidence="2 3" key="1">
    <citation type="submission" date="2019-04" db="EMBL/GenBank/DDBJ databases">
        <authorList>
            <consortium name="DOE Joint Genome Institute"/>
            <person name="Mondo S."/>
            <person name="Kjaerbolling I."/>
            <person name="Vesth T."/>
            <person name="Frisvad J.C."/>
            <person name="Nybo J.L."/>
            <person name="Theobald S."/>
            <person name="Kildgaard S."/>
            <person name="Isbrandt T."/>
            <person name="Kuo A."/>
            <person name="Sato A."/>
            <person name="Lyhne E.K."/>
            <person name="Kogle M.E."/>
            <person name="Wiebenga A."/>
            <person name="Kun R.S."/>
            <person name="Lubbers R.J."/>
            <person name="Makela M.R."/>
            <person name="Barry K."/>
            <person name="Chovatia M."/>
            <person name="Clum A."/>
            <person name="Daum C."/>
            <person name="Haridas S."/>
            <person name="He G."/>
            <person name="LaButti K."/>
            <person name="Lipzen A."/>
            <person name="Riley R."/>
            <person name="Salamov A."/>
            <person name="Simmons B.A."/>
            <person name="Magnuson J.K."/>
            <person name="Henrissat B."/>
            <person name="Mortensen U.H."/>
            <person name="Larsen T.O."/>
            <person name="Devries R.P."/>
            <person name="Grigoriev I.V."/>
            <person name="Machida M."/>
            <person name="Baker S.E."/>
            <person name="Andersen M.R."/>
            <person name="Cantor M.N."/>
            <person name="Hua S.X."/>
        </authorList>
    </citation>
    <scope>NUCLEOTIDE SEQUENCE [LARGE SCALE GENOMIC DNA]</scope>
    <source>
        <strain evidence="2 3">CBS 119388</strain>
    </source>
</reference>
<dbReference type="GO" id="GO:0030466">
    <property type="term" value="P:silent mating-type cassette heterochromatin formation"/>
    <property type="evidence" value="ECO:0007669"/>
    <property type="project" value="TreeGrafter"/>
</dbReference>
<dbReference type="Proteomes" id="UP000325579">
    <property type="component" value="Unassembled WGS sequence"/>
</dbReference>
<keyword evidence="3" id="KW-1185">Reference proteome</keyword>
<feature type="domain" description="Cryptic loci regulator 2 N-terminal" evidence="1">
    <location>
        <begin position="70"/>
        <end position="132"/>
    </location>
</feature>
<dbReference type="InterPro" id="IPR031915">
    <property type="entry name" value="Clr2_N"/>
</dbReference>
<evidence type="ECO:0000313" key="2">
    <source>
        <dbReference type="EMBL" id="KAE8400126.1"/>
    </source>
</evidence>
<dbReference type="EMBL" id="ML736820">
    <property type="protein sequence ID" value="KAE8400126.1"/>
    <property type="molecule type" value="Genomic_DNA"/>
</dbReference>
<dbReference type="OrthoDB" id="438224at2759"/>
<evidence type="ECO:0000313" key="3">
    <source>
        <dbReference type="Proteomes" id="UP000325579"/>
    </source>
</evidence>
<proteinExistence type="predicted"/>
<dbReference type="GO" id="GO:0031934">
    <property type="term" value="C:mating-type region heterochromatin"/>
    <property type="evidence" value="ECO:0007669"/>
    <property type="project" value="TreeGrafter"/>
</dbReference>
<sequence>MSLPQRLPLVEEGHESEDVVIIPIGSVSDGDKSTWPTEARFGMPDDSSYREKLAMLWLQKIGTYEEGMRYMLNRLPDGYALFDRPRGTDPTIRDRFLWGHPIGQYFPSILQFFPHFYHLMTGAAGPCHCMLCDKVAKREQGSVLLQYFTFKPFR</sequence>
<dbReference type="InterPro" id="IPR038986">
    <property type="entry name" value="Clr2"/>
</dbReference>
<dbReference type="PANTHER" id="PTHR38046">
    <property type="entry name" value="CRYPTIC LOCI REGULATOR 2"/>
    <property type="match status" value="1"/>
</dbReference>
<organism evidence="2 3">
    <name type="scientific">Aspergillus pseudonomiae</name>
    <dbReference type="NCBI Taxonomy" id="1506151"/>
    <lineage>
        <taxon>Eukaryota</taxon>
        <taxon>Fungi</taxon>
        <taxon>Dikarya</taxon>
        <taxon>Ascomycota</taxon>
        <taxon>Pezizomycotina</taxon>
        <taxon>Eurotiomycetes</taxon>
        <taxon>Eurotiomycetidae</taxon>
        <taxon>Eurotiales</taxon>
        <taxon>Aspergillaceae</taxon>
        <taxon>Aspergillus</taxon>
        <taxon>Aspergillus subgen. Circumdati</taxon>
    </lineage>
</organism>
<dbReference type="GO" id="GO:0070824">
    <property type="term" value="C:SHREC complex"/>
    <property type="evidence" value="ECO:0007669"/>
    <property type="project" value="InterPro"/>
</dbReference>